<gene>
    <name evidence="1" type="ORF">EF514_06220</name>
</gene>
<sequence>MEKKLLIYGFEKDGEKYKLLKEIAKTYNIESVDVEVEDIGQKVGTLMELPNYKREVAKVDETPDMEFILFSDFEREVLMDYLKDLKLRGLSVPYKSVITETTKDWPFNYLLDHIKEEHLIMNRYTELGKLVKRAQEMLKEKPDEEIQSAIDFAMTINKFNDIDIEIIEERYLKLVKALGEE</sequence>
<dbReference type="RefSeq" id="WP_127724561.1">
    <property type="nucleotide sequence ID" value="NZ_RLIH01000007.1"/>
</dbReference>
<dbReference type="AlphaFoldDB" id="A0A437S6P8"/>
<comment type="caution">
    <text evidence="1">The sequence shown here is derived from an EMBL/GenBank/DDBJ whole genome shotgun (WGS) entry which is preliminary data.</text>
</comment>
<accession>A0A437S6P8</accession>
<organism evidence="1 2">
    <name type="scientific">Anaerosphaera multitolerans</name>
    <dbReference type="NCBI Taxonomy" id="2487351"/>
    <lineage>
        <taxon>Bacteria</taxon>
        <taxon>Bacillati</taxon>
        <taxon>Bacillota</taxon>
        <taxon>Tissierellia</taxon>
        <taxon>Tissierellales</taxon>
        <taxon>Peptoniphilaceae</taxon>
        <taxon>Anaerosphaera</taxon>
    </lineage>
</organism>
<dbReference type="EMBL" id="RLIH01000007">
    <property type="protein sequence ID" value="RVU54695.1"/>
    <property type="molecule type" value="Genomic_DNA"/>
</dbReference>
<evidence type="ECO:0000313" key="1">
    <source>
        <dbReference type="EMBL" id="RVU54695.1"/>
    </source>
</evidence>
<dbReference type="InterPro" id="IPR016621">
    <property type="entry name" value="UCP014543"/>
</dbReference>
<dbReference type="Pfam" id="PF12646">
    <property type="entry name" value="DUF3783"/>
    <property type="match status" value="1"/>
</dbReference>
<proteinExistence type="predicted"/>
<reference evidence="1 2" key="1">
    <citation type="submission" date="2018-11" db="EMBL/GenBank/DDBJ databases">
        <title>Genome sequencing and assembly of Anaerosphaera sp. nov., GS7-6-2.</title>
        <authorList>
            <person name="Rettenmaier R."/>
            <person name="Liebl W."/>
            <person name="Zverlov V."/>
        </authorList>
    </citation>
    <scope>NUCLEOTIDE SEQUENCE [LARGE SCALE GENOMIC DNA]</scope>
    <source>
        <strain evidence="1 2">GS7-6-2</strain>
    </source>
</reference>
<name>A0A437S6P8_9FIRM</name>
<keyword evidence="2" id="KW-1185">Reference proteome</keyword>
<dbReference type="Proteomes" id="UP000288812">
    <property type="component" value="Unassembled WGS sequence"/>
</dbReference>
<evidence type="ECO:0000313" key="2">
    <source>
        <dbReference type="Proteomes" id="UP000288812"/>
    </source>
</evidence>
<dbReference type="OrthoDB" id="2053609at2"/>
<protein>
    <submittedName>
        <fullName evidence="1">DUF3783 domain-containing protein</fullName>
    </submittedName>
</protein>